<organism evidence="2">
    <name type="scientific">Ralstonia solanacearum</name>
    <name type="common">Pseudomonas solanacearum</name>
    <dbReference type="NCBI Taxonomy" id="305"/>
    <lineage>
        <taxon>Bacteria</taxon>
        <taxon>Pseudomonadati</taxon>
        <taxon>Pseudomonadota</taxon>
        <taxon>Betaproteobacteria</taxon>
        <taxon>Burkholderiales</taxon>
        <taxon>Burkholderiaceae</taxon>
        <taxon>Ralstonia</taxon>
        <taxon>Ralstonia solanacearum species complex</taxon>
    </lineage>
</organism>
<keyword evidence="1" id="KW-0472">Membrane</keyword>
<dbReference type="EMBL" id="LN899824">
    <property type="protein sequence ID" value="CUV28855.1"/>
    <property type="molecule type" value="Genomic_DNA"/>
</dbReference>
<feature type="transmembrane region" description="Helical" evidence="1">
    <location>
        <begin position="46"/>
        <end position="65"/>
    </location>
</feature>
<evidence type="ECO:0000313" key="2">
    <source>
        <dbReference type="EMBL" id="CUV28855.1"/>
    </source>
</evidence>
<keyword evidence="1" id="KW-0812">Transmembrane</keyword>
<protein>
    <recommendedName>
        <fullName evidence="3">Transmembrane protein</fullName>
    </recommendedName>
</protein>
<gene>
    <name evidence="2" type="ORF">RUN1985_v1_290005</name>
</gene>
<keyword evidence="1" id="KW-1133">Transmembrane helix</keyword>
<reference evidence="2" key="1">
    <citation type="submission" date="2015-10" db="EMBL/GenBank/DDBJ databases">
        <authorList>
            <person name="Gilbert D.G."/>
        </authorList>
    </citation>
    <scope>NUCLEOTIDE SEQUENCE</scope>
    <source>
        <strain evidence="2">Phyl III-seqv23</strain>
    </source>
</reference>
<dbReference type="AlphaFoldDB" id="A0A0S4V2V3"/>
<evidence type="ECO:0000256" key="1">
    <source>
        <dbReference type="SAM" id="Phobius"/>
    </source>
</evidence>
<sequence length="161" mass="17785">MSESEPFHTDKQDSVRRQEYRRALEQWWERLAGHAAAWDLEAVKHLIVLNAAGFAGMATILAGSRKISPAWVGPTSLLGYGFGVVFAILNIYLASVSFIRMTEEIKERIALTWDARADMSTAPLFSKIKRGRRINIAGQVCGWLSAILAIASTCTLGYGII</sequence>
<name>A0A0S4V2V3_RALSL</name>
<feature type="transmembrane region" description="Helical" evidence="1">
    <location>
        <begin position="77"/>
        <end position="99"/>
    </location>
</feature>
<feature type="transmembrane region" description="Helical" evidence="1">
    <location>
        <begin position="136"/>
        <end position="160"/>
    </location>
</feature>
<accession>A0A0S4V2V3</accession>
<proteinExistence type="predicted"/>
<evidence type="ECO:0008006" key="3">
    <source>
        <dbReference type="Google" id="ProtNLM"/>
    </source>
</evidence>